<keyword evidence="1 7" id="KW-0808">Transferase</keyword>
<feature type="domain" description="ACT" evidence="8">
    <location>
        <begin position="728"/>
        <end position="807"/>
    </location>
</feature>
<keyword evidence="6 7" id="KW-0511">Multifunctional enzyme</keyword>
<evidence type="ECO:0000256" key="5">
    <source>
        <dbReference type="ARBA" id="ARBA00022842"/>
    </source>
</evidence>
<dbReference type="HAMAP" id="MF_00277">
    <property type="entry name" value="PII_uridylyl_transf"/>
    <property type="match status" value="1"/>
</dbReference>
<dbReference type="AlphaFoldDB" id="A0A345YB65"/>
<comment type="catalytic activity">
    <reaction evidence="7">
        <text>[protein-PII]-uridylyl-L-tyrosine + H2O = [protein-PII]-L-tyrosine + UMP + H(+)</text>
        <dbReference type="Rhea" id="RHEA:48600"/>
        <dbReference type="Rhea" id="RHEA-COMP:12147"/>
        <dbReference type="Rhea" id="RHEA-COMP:12148"/>
        <dbReference type="ChEBI" id="CHEBI:15377"/>
        <dbReference type="ChEBI" id="CHEBI:15378"/>
        <dbReference type="ChEBI" id="CHEBI:46858"/>
        <dbReference type="ChEBI" id="CHEBI:57865"/>
        <dbReference type="ChEBI" id="CHEBI:90602"/>
    </reaction>
</comment>
<evidence type="ECO:0000256" key="1">
    <source>
        <dbReference type="ARBA" id="ARBA00022679"/>
    </source>
</evidence>
<dbReference type="RefSeq" id="WP_115415357.1">
    <property type="nucleotide sequence ID" value="NZ_CP031357.1"/>
</dbReference>
<dbReference type="InterPro" id="IPR043519">
    <property type="entry name" value="NT_sf"/>
</dbReference>
<dbReference type="CDD" id="cd04900">
    <property type="entry name" value="ACT_UUR-like_1"/>
    <property type="match status" value="1"/>
</dbReference>
<dbReference type="EC" id="2.7.7.59" evidence="7"/>
<dbReference type="PROSITE" id="PS51831">
    <property type="entry name" value="HD"/>
    <property type="match status" value="1"/>
</dbReference>
<dbReference type="EC" id="3.1.4.-" evidence="7"/>
<feature type="domain" description="ACT" evidence="8">
    <location>
        <begin position="839"/>
        <end position="918"/>
    </location>
</feature>
<dbReference type="CDD" id="cd00077">
    <property type="entry name" value="HDc"/>
    <property type="match status" value="1"/>
</dbReference>
<dbReference type="NCBIfam" id="TIGR01693">
    <property type="entry name" value="UTase_glnD"/>
    <property type="match status" value="1"/>
</dbReference>
<reference evidence="11" key="1">
    <citation type="submission" date="2018-07" db="EMBL/GenBank/DDBJ databases">
        <title>Genome sequence of Erythrobacter strain YH-07, an antagonistic bacterium isolated from Yellow Sea.</title>
        <authorList>
            <person name="Tang T."/>
            <person name="Liu Q."/>
            <person name="Sun X."/>
        </authorList>
    </citation>
    <scope>NUCLEOTIDE SEQUENCE [LARGE SCALE GENOMIC DNA]</scope>
    <source>
        <strain evidence="11">YH-07</strain>
    </source>
</reference>
<dbReference type="EMBL" id="CP031357">
    <property type="protein sequence ID" value="AXK41167.1"/>
    <property type="molecule type" value="Genomic_DNA"/>
</dbReference>
<keyword evidence="11" id="KW-1185">Reference proteome</keyword>
<evidence type="ECO:0000259" key="9">
    <source>
        <dbReference type="PROSITE" id="PS51831"/>
    </source>
</evidence>
<dbReference type="SUPFAM" id="SSF81301">
    <property type="entry name" value="Nucleotidyltransferase"/>
    <property type="match status" value="1"/>
</dbReference>
<comment type="domain">
    <text evidence="7">Has four distinct domains: an N-terminal nucleotidyltransferase (NT) domain responsible for UTase activity, a central HD domain that encodes UR activity, and two C-terminal ACT domains that seem to have a role in glutamine sensing.</text>
</comment>
<dbReference type="SUPFAM" id="SSF81593">
    <property type="entry name" value="Nucleotidyltransferase substrate binding subunit/domain"/>
    <property type="match status" value="1"/>
</dbReference>
<dbReference type="GO" id="GO:0008081">
    <property type="term" value="F:phosphoric diester hydrolase activity"/>
    <property type="evidence" value="ECO:0007669"/>
    <property type="project" value="UniProtKB-UniRule"/>
</dbReference>
<dbReference type="InterPro" id="IPR045865">
    <property type="entry name" value="ACT-like_dom_sf"/>
</dbReference>
<comment type="activity regulation">
    <text evidence="7">Uridylyltransferase (UTase) activity is inhibited by glutamine, while glutamine activates uridylyl-removing (UR) activity.</text>
</comment>
<evidence type="ECO:0000313" key="10">
    <source>
        <dbReference type="EMBL" id="AXK41167.1"/>
    </source>
</evidence>
<dbReference type="Gene3D" id="3.30.460.10">
    <property type="entry name" value="Beta Polymerase, domain 2"/>
    <property type="match status" value="1"/>
</dbReference>
<dbReference type="GO" id="GO:0006808">
    <property type="term" value="P:regulation of nitrogen utilization"/>
    <property type="evidence" value="ECO:0007669"/>
    <property type="project" value="UniProtKB-UniRule"/>
</dbReference>
<comment type="caution">
    <text evidence="7">Lacks conserved residue(s) required for the propagation of feature annotation.</text>
</comment>
<keyword evidence="4 7" id="KW-0378">Hydrolase</keyword>
<protein>
    <recommendedName>
        <fullName evidence="7">Bifunctional uridylyltransferase/uridylyl-removing enzyme</fullName>
        <shortName evidence="7">UTase/UR</shortName>
    </recommendedName>
    <alternativeName>
        <fullName evidence="7">Bifunctional [protein-PII] modification enzyme</fullName>
    </alternativeName>
    <alternativeName>
        <fullName evidence="7">Bifunctional nitrogen sensor protein</fullName>
    </alternativeName>
    <domain>
        <recommendedName>
            <fullName evidence="7">[Protein-PII] uridylyltransferase</fullName>
            <shortName evidence="7">PII uridylyltransferase</shortName>
            <shortName evidence="7">UTase</shortName>
            <ecNumber evidence="7">2.7.7.59</ecNumber>
        </recommendedName>
    </domain>
    <domain>
        <recommendedName>
            <fullName evidence="7">[Protein-PII]-UMP uridylyl-removing enzyme</fullName>
            <shortName evidence="7">UR</shortName>
            <ecNumber evidence="7">3.1.4.-</ecNumber>
        </recommendedName>
    </domain>
</protein>
<evidence type="ECO:0000256" key="2">
    <source>
        <dbReference type="ARBA" id="ARBA00022695"/>
    </source>
</evidence>
<dbReference type="InterPro" id="IPR013546">
    <property type="entry name" value="PII_UdlTrfase/GS_AdlTrfase"/>
</dbReference>
<accession>A0A345YB65</accession>
<name>A0A345YB65_9SPHN</name>
<evidence type="ECO:0000256" key="4">
    <source>
        <dbReference type="ARBA" id="ARBA00022801"/>
    </source>
</evidence>
<comment type="similarity">
    <text evidence="7">Belongs to the GlnD family.</text>
</comment>
<dbReference type="InterPro" id="IPR010043">
    <property type="entry name" value="UTase/UR"/>
</dbReference>
<gene>
    <name evidence="7" type="primary">glnD</name>
    <name evidence="10" type="ORF">DVR09_01460</name>
</gene>
<organism evidence="10 11">
    <name type="scientific">Erythrobacter aureus</name>
    <dbReference type="NCBI Taxonomy" id="2182384"/>
    <lineage>
        <taxon>Bacteria</taxon>
        <taxon>Pseudomonadati</taxon>
        <taxon>Pseudomonadota</taxon>
        <taxon>Alphaproteobacteria</taxon>
        <taxon>Sphingomonadales</taxon>
        <taxon>Erythrobacteraceae</taxon>
        <taxon>Erythrobacter/Porphyrobacter group</taxon>
        <taxon>Erythrobacter</taxon>
    </lineage>
</organism>
<comment type="cofactor">
    <cofactor evidence="7">
        <name>Mg(2+)</name>
        <dbReference type="ChEBI" id="CHEBI:18420"/>
    </cofactor>
</comment>
<dbReference type="Gene3D" id="1.10.3090.10">
    <property type="entry name" value="cca-adding enzyme, domain 2"/>
    <property type="match status" value="1"/>
</dbReference>
<dbReference type="PROSITE" id="PS51671">
    <property type="entry name" value="ACT"/>
    <property type="match status" value="2"/>
</dbReference>
<comment type="function">
    <text evidence="7">Modifies, by uridylylation and deuridylylation, the PII regulatory proteins (GlnB and homologs), in response to the nitrogen status of the cell that GlnD senses through the glutamine level. Under low glutamine levels, catalyzes the conversion of the PII proteins and UTP to PII-UMP and PPi, while under higher glutamine levels, GlnD hydrolyzes PII-UMP to PII and UMP (deuridylylation). Thus, controls uridylylation state and activity of the PII proteins, and plays an important role in the regulation of nitrogen metabolism.</text>
</comment>
<proteinExistence type="inferred from homology"/>
<dbReference type="SUPFAM" id="SSF55021">
    <property type="entry name" value="ACT-like"/>
    <property type="match status" value="2"/>
</dbReference>
<dbReference type="Proteomes" id="UP000254508">
    <property type="component" value="Chromosome"/>
</dbReference>
<dbReference type="GO" id="GO:0008773">
    <property type="term" value="F:[protein-PII] uridylyltransferase activity"/>
    <property type="evidence" value="ECO:0007669"/>
    <property type="project" value="UniProtKB-UniRule"/>
</dbReference>
<dbReference type="PANTHER" id="PTHR47320:SF1">
    <property type="entry name" value="BIFUNCTIONAL URIDYLYLTRANSFERASE_URIDYLYL-REMOVING ENZYME"/>
    <property type="match status" value="1"/>
</dbReference>
<dbReference type="SUPFAM" id="SSF109604">
    <property type="entry name" value="HD-domain/PDEase-like"/>
    <property type="match status" value="1"/>
</dbReference>
<dbReference type="InterPro" id="IPR006674">
    <property type="entry name" value="HD_domain"/>
</dbReference>
<evidence type="ECO:0000256" key="3">
    <source>
        <dbReference type="ARBA" id="ARBA00022737"/>
    </source>
</evidence>
<keyword evidence="5 7" id="KW-0460">Magnesium</keyword>
<dbReference type="InterPro" id="IPR002912">
    <property type="entry name" value="ACT_dom"/>
</dbReference>
<dbReference type="Gene3D" id="3.30.70.260">
    <property type="match status" value="1"/>
</dbReference>
<dbReference type="CDD" id="cd05401">
    <property type="entry name" value="NT_GlnE_GlnD_like"/>
    <property type="match status" value="1"/>
</dbReference>
<dbReference type="KEGG" id="err:DVR09_01460"/>
<dbReference type="Pfam" id="PF08335">
    <property type="entry name" value="GlnD_UR_UTase"/>
    <property type="match status" value="1"/>
</dbReference>
<keyword evidence="3" id="KW-0677">Repeat</keyword>
<keyword evidence="2 7" id="KW-0548">Nucleotidyltransferase</keyword>
<dbReference type="CDD" id="cd04899">
    <property type="entry name" value="ACT_ACR-UUR-like_2"/>
    <property type="match status" value="1"/>
</dbReference>
<dbReference type="Pfam" id="PF01966">
    <property type="entry name" value="HD"/>
    <property type="match status" value="1"/>
</dbReference>
<evidence type="ECO:0000256" key="7">
    <source>
        <dbReference type="HAMAP-Rule" id="MF_00277"/>
    </source>
</evidence>
<evidence type="ECO:0000259" key="8">
    <source>
        <dbReference type="PROSITE" id="PS51671"/>
    </source>
</evidence>
<evidence type="ECO:0000256" key="6">
    <source>
        <dbReference type="ARBA" id="ARBA00023268"/>
    </source>
</evidence>
<dbReference type="InterPro" id="IPR003607">
    <property type="entry name" value="HD/PDEase_dom"/>
</dbReference>
<dbReference type="NCBIfam" id="NF003467">
    <property type="entry name" value="PRK05092.1"/>
    <property type="match status" value="1"/>
</dbReference>
<dbReference type="OrthoDB" id="9758038at2"/>
<dbReference type="PIRSF" id="PIRSF006288">
    <property type="entry name" value="PII_uridyltransf"/>
    <property type="match status" value="1"/>
</dbReference>
<evidence type="ECO:0000313" key="11">
    <source>
        <dbReference type="Proteomes" id="UP000254508"/>
    </source>
</evidence>
<comment type="catalytic activity">
    <reaction evidence="7">
        <text>[protein-PII]-L-tyrosine + UTP = [protein-PII]-uridylyl-L-tyrosine + diphosphate</text>
        <dbReference type="Rhea" id="RHEA:13673"/>
        <dbReference type="Rhea" id="RHEA-COMP:12147"/>
        <dbReference type="Rhea" id="RHEA-COMP:12148"/>
        <dbReference type="ChEBI" id="CHEBI:33019"/>
        <dbReference type="ChEBI" id="CHEBI:46398"/>
        <dbReference type="ChEBI" id="CHEBI:46858"/>
        <dbReference type="ChEBI" id="CHEBI:90602"/>
        <dbReference type="EC" id="2.7.7.59"/>
    </reaction>
</comment>
<dbReference type="PANTHER" id="PTHR47320">
    <property type="entry name" value="BIFUNCTIONAL URIDYLYLTRANSFERASE/URIDYLYL-REMOVING ENZYME"/>
    <property type="match status" value="1"/>
</dbReference>
<dbReference type="SMART" id="SM00471">
    <property type="entry name" value="HDc"/>
    <property type="match status" value="1"/>
</dbReference>
<sequence>MSLARIPRQRAIIDRRKLASAIESLVAEHGDKARPQIVDLLKTALNEGRTELARRLEDKPSAGHENAGGFAFLIDQLIRVIHDHATAHLYPSANRSQAERLAVMAVGGYGRSEMSPHSDVDIAFLVGGRKTAWCEQVVEAMLYLLWDLGLKVGHSTRTLDEAMRLAKGDLTIRTALLEGRYVWGDQGLYDEGSRRFTMEVVRGNERAFVTEKLAERDARHKRMGDSRYVVEPNVKDGKGGLRDLHTLYWIGKFIHRVRTASELVDVGLFTRAEYRSFRKAENFLLAVRSHMHVITGRAEDRLTFDLQRRIAERMNFAERPGKSAVERFMQFYFLQAKRVGSLTGVFLAHIDEQFEAKTARRGFFAGWKARSRQIKGYRVHGGKIGAPSDDWFKRSPVRLIEIFQLAEAEGLEIHPETMRQANRDSGLIDNAIREDERANALFLDLLCGRNDPETVLRWMNEAGVFGKFVPDFGKVNAQMQFDMYHHYTVDEHTIRAIGLLNRIEKGELADDHPRATRLIHKVGSRRVAYVAALLHDIAKGRGGDHSVLGAEVARELCPRFGLTESETEMVAWLVLNHLLMSHTAQKRDLTDPKTIEDFVAQVQSAERLRHLAILTAVDIRAVGPGTWNSWKGQLLGELYDISSERLRLGHMRHGREQTIAHKQAEVVELLDAEAGLVENLAETMGDAYWIAEPPDIIALNLVHYSAAREQEHELSIHCEYYEARGATLVTVIAADHPGLFYRIAGGIHLAGGNIIDARIHTTRTGWALDNFLVQDPHGDPFAEEGQLERLKTSIADALANKVDLAPRLAQRPLAHSRARAFDVAPRVLFDNKASNRFTVIEVNARDRPALLNRLARALFESRLVVHSAHITNYGERAADTFYVTDLTGGKLEPGERMNRIEARLIEAASDATQDRLENA</sequence>
<feature type="region of interest" description="Uridylyltransferase" evidence="7">
    <location>
        <begin position="1"/>
        <end position="373"/>
    </location>
</feature>
<feature type="domain" description="HD" evidence="9">
    <location>
        <begin position="489"/>
        <end position="611"/>
    </location>
</feature>